<dbReference type="AlphaFoldDB" id="A0A1B8GAJ5"/>
<evidence type="ECO:0000256" key="4">
    <source>
        <dbReference type="ARBA" id="ARBA00023002"/>
    </source>
</evidence>
<evidence type="ECO:0000256" key="3">
    <source>
        <dbReference type="ARBA" id="ARBA00022827"/>
    </source>
</evidence>
<evidence type="ECO:0000256" key="6">
    <source>
        <dbReference type="SAM" id="SignalP"/>
    </source>
</evidence>
<evidence type="ECO:0000259" key="7">
    <source>
        <dbReference type="Pfam" id="PF01494"/>
    </source>
</evidence>
<dbReference type="EMBL" id="KV460261">
    <property type="protein sequence ID" value="OBT92866.1"/>
    <property type="molecule type" value="Genomic_DNA"/>
</dbReference>
<evidence type="ECO:0000256" key="1">
    <source>
        <dbReference type="ARBA" id="ARBA00007992"/>
    </source>
</evidence>
<dbReference type="SUPFAM" id="SSF54373">
    <property type="entry name" value="FAD-linked reductases, C-terminal domain"/>
    <property type="match status" value="1"/>
</dbReference>
<evidence type="ECO:0000256" key="5">
    <source>
        <dbReference type="ARBA" id="ARBA00023033"/>
    </source>
</evidence>
<evidence type="ECO:0000256" key="2">
    <source>
        <dbReference type="ARBA" id="ARBA00022630"/>
    </source>
</evidence>
<keyword evidence="4" id="KW-0560">Oxidoreductase</keyword>
<dbReference type="Gene3D" id="3.50.50.60">
    <property type="entry name" value="FAD/NAD(P)-binding domain"/>
    <property type="match status" value="1"/>
</dbReference>
<sequence>MPHLQIIVVGAGLSGLSTAIACTISGHSVTVIESASELQEVGAGLQVTPNATRLLKKWDLPASFWATAAEPTFLAVHRYSDGKVLAMEKDFNTKIRDKYGASFLDFHRVDLQLALYQRALALGVKFELGQRVQSIDFDLPQVTTASGAKFSSDLIVAADGLWSQSRNCFLDVKDAPLPTGDLAYRVVLSLDDIEDPELREWVSNPSVHFWIGPGAHAVGYSVRAGKMYNIVLLVPDDPPEGVSRQSGSVEEMKVLFKDWDPILTRFLNIVQTVDKWKLMHRSELDSWINDKSTFVMVGDACHPMLPYLAQGANSALEDGAVLGHLLGKVKTRSQVPRALKLYEQLRKTRGEAVVRETFKQRESFHMPNGPDQEARDELFLSQLETGLTGEPFPSRWTCPQVQPWLYSYDAYEEAEKAWTSGSNAEVL</sequence>
<name>A0A1B8GAJ5_9PEZI</name>
<dbReference type="InterPro" id="IPR002938">
    <property type="entry name" value="FAD-bd"/>
</dbReference>
<dbReference type="SUPFAM" id="SSF51905">
    <property type="entry name" value="FAD/NAD(P)-binding domain"/>
    <property type="match status" value="1"/>
</dbReference>
<dbReference type="PRINTS" id="PR00420">
    <property type="entry name" value="RNGMNOXGNASE"/>
</dbReference>
<dbReference type="Proteomes" id="UP000091956">
    <property type="component" value="Unassembled WGS sequence"/>
</dbReference>
<keyword evidence="2" id="KW-0285">Flavoprotein</keyword>
<comment type="similarity">
    <text evidence="1">Belongs to the paxM FAD-dependent monooxygenase family.</text>
</comment>
<keyword evidence="6" id="KW-0732">Signal</keyword>
<dbReference type="RefSeq" id="XP_018126599.1">
    <property type="nucleotide sequence ID" value="XM_018278460.2"/>
</dbReference>
<evidence type="ECO:0000313" key="8">
    <source>
        <dbReference type="EMBL" id="OBT92866.1"/>
    </source>
</evidence>
<dbReference type="GeneID" id="28842429"/>
<reference evidence="9" key="2">
    <citation type="journal article" date="2018" name="Nat. Commun.">
        <title>Extreme sensitivity to ultraviolet light in the fungal pathogen causing white-nose syndrome of bats.</title>
        <authorList>
            <person name="Palmer J.M."/>
            <person name="Drees K.P."/>
            <person name="Foster J.T."/>
            <person name="Lindner D.L."/>
        </authorList>
    </citation>
    <scope>NUCLEOTIDE SEQUENCE [LARGE SCALE GENOMIC DNA]</scope>
    <source>
        <strain evidence="9">UAMH 10579</strain>
    </source>
</reference>
<dbReference type="STRING" id="342668.A0A1B8GAJ5"/>
<organism evidence="8 9">
    <name type="scientific">Pseudogymnoascus verrucosus</name>
    <dbReference type="NCBI Taxonomy" id="342668"/>
    <lineage>
        <taxon>Eukaryota</taxon>
        <taxon>Fungi</taxon>
        <taxon>Dikarya</taxon>
        <taxon>Ascomycota</taxon>
        <taxon>Pezizomycotina</taxon>
        <taxon>Leotiomycetes</taxon>
        <taxon>Thelebolales</taxon>
        <taxon>Thelebolaceae</taxon>
        <taxon>Pseudogymnoascus</taxon>
    </lineage>
</organism>
<keyword evidence="9" id="KW-1185">Reference proteome</keyword>
<evidence type="ECO:0000313" key="9">
    <source>
        <dbReference type="Proteomes" id="UP000091956"/>
    </source>
</evidence>
<dbReference type="GO" id="GO:0071949">
    <property type="term" value="F:FAD binding"/>
    <property type="evidence" value="ECO:0007669"/>
    <property type="project" value="InterPro"/>
</dbReference>
<dbReference type="InterPro" id="IPR050493">
    <property type="entry name" value="FAD-dep_Monooxygenase_BioMet"/>
</dbReference>
<dbReference type="Pfam" id="PF01494">
    <property type="entry name" value="FAD_binding_3"/>
    <property type="match status" value="1"/>
</dbReference>
<dbReference type="PANTHER" id="PTHR13789">
    <property type="entry name" value="MONOOXYGENASE"/>
    <property type="match status" value="1"/>
</dbReference>
<feature type="chain" id="PRO_5008608376" description="FAD-binding domain-containing protein" evidence="6">
    <location>
        <begin position="22"/>
        <end position="427"/>
    </location>
</feature>
<feature type="signal peptide" evidence="6">
    <location>
        <begin position="1"/>
        <end position="21"/>
    </location>
</feature>
<gene>
    <name evidence="8" type="ORF">VE01_09043</name>
</gene>
<dbReference type="PANTHER" id="PTHR13789:SF238">
    <property type="entry name" value="PUTATIVE (AFU_ORTHOLOGUE AFUA_2G01680)-RELATED"/>
    <property type="match status" value="1"/>
</dbReference>
<dbReference type="FunFam" id="3.50.50.60:FF:000115">
    <property type="entry name" value="Salicylate hydroxylase, putative"/>
    <property type="match status" value="1"/>
</dbReference>
<keyword evidence="3" id="KW-0274">FAD</keyword>
<reference evidence="8 9" key="1">
    <citation type="submission" date="2016-03" db="EMBL/GenBank/DDBJ databases">
        <title>Comparative genomics of Pseudogymnoascus destructans, the fungus causing white-nose syndrome of bats.</title>
        <authorList>
            <person name="Palmer J.M."/>
            <person name="Drees K.P."/>
            <person name="Foster J.T."/>
            <person name="Lindner D.L."/>
        </authorList>
    </citation>
    <scope>NUCLEOTIDE SEQUENCE [LARGE SCALE GENOMIC DNA]</scope>
    <source>
        <strain evidence="8 9">UAMH 10579</strain>
    </source>
</reference>
<dbReference type="OrthoDB" id="16820at2759"/>
<accession>A0A1B8GAJ5</accession>
<keyword evidence="5" id="KW-0503">Monooxygenase</keyword>
<feature type="domain" description="FAD-binding" evidence="7">
    <location>
        <begin position="5"/>
        <end position="356"/>
    </location>
</feature>
<dbReference type="GO" id="GO:0004497">
    <property type="term" value="F:monooxygenase activity"/>
    <property type="evidence" value="ECO:0007669"/>
    <property type="project" value="UniProtKB-KW"/>
</dbReference>
<dbReference type="InterPro" id="IPR036188">
    <property type="entry name" value="FAD/NAD-bd_sf"/>
</dbReference>
<protein>
    <recommendedName>
        <fullName evidence="7">FAD-binding domain-containing protein</fullName>
    </recommendedName>
</protein>
<proteinExistence type="inferred from homology"/>